<dbReference type="InterPro" id="IPR050161">
    <property type="entry name" value="Siro_Cobalamin_biosynth"/>
</dbReference>
<protein>
    <recommendedName>
        <fullName evidence="1">uroporphyrinogen-III C-methyltransferase</fullName>
        <ecNumber evidence="1">2.1.1.107</ecNumber>
    </recommendedName>
</protein>
<sequence length="450" mass="47526">MLPAGAPRRFIKTHTGCSCMPTLAAGSMMMSRRSQTVRGVRWKISAYSDSERYSRRRGILDASTPFLYRTSGAARRSSALANLRQETAATASSSRSNASSGGGGGDDDDDSLSRALALLREHKSSITHEENNESSESSSSVFLVGTGPGDVGMLTLRAASLMASADVILYDRLVSEEILKLCNPSAVMVYVGKASGFHTRSQEEIHQLMLAFAQTPSTTVVRLKGGDPCVFGRGGEEFEFLSERGIGVHVVPGITAAAGISASVGVPLTHRGVAASVRFLTGHLRADVQADGADGEAAGAAAAADAALGSARTRQDDAEDVQGAGALKGQTLVVYMGLQTLPHLIHELVARGAGPSTPAMAVENGTTEHERRVFSPMHLLPDAVKSAELRSPTLVVIGEVVSLSKEWRARDEGWTDDGWKVATGAHPSRASDFLDGDDNTFHDRVAHITM</sequence>
<dbReference type="InterPro" id="IPR014776">
    <property type="entry name" value="4pyrrole_Mease_sub2"/>
</dbReference>
<dbReference type="InterPro" id="IPR003043">
    <property type="entry name" value="Uropor_MeTrfase_CS"/>
</dbReference>
<keyword evidence="2 6" id="KW-0489">Methyltransferase</keyword>
<reference evidence="9" key="1">
    <citation type="submission" date="2020-10" db="EMBL/GenBank/DDBJ databases">
        <title>Unveiling of a novel bifunctional photoreceptor, Dualchrome1, isolated from a cosmopolitan green alga.</title>
        <authorList>
            <person name="Suzuki S."/>
            <person name="Kawachi M."/>
        </authorList>
    </citation>
    <scope>NUCLEOTIDE SEQUENCE</scope>
    <source>
        <strain evidence="9">NIES 2893</strain>
    </source>
</reference>
<dbReference type="Gene3D" id="3.30.950.10">
    <property type="entry name" value="Methyltransferase, Cobalt-precorrin-4 Transmethylase, Domain 2"/>
    <property type="match status" value="1"/>
</dbReference>
<evidence type="ECO:0000256" key="6">
    <source>
        <dbReference type="RuleBase" id="RU003960"/>
    </source>
</evidence>
<dbReference type="PANTHER" id="PTHR45790">
    <property type="entry name" value="SIROHEME SYNTHASE-RELATED"/>
    <property type="match status" value="1"/>
</dbReference>
<dbReference type="EC" id="2.1.1.107" evidence="1"/>
<evidence type="ECO:0000256" key="3">
    <source>
        <dbReference type="ARBA" id="ARBA00022679"/>
    </source>
</evidence>
<dbReference type="EMBL" id="BNJQ01000034">
    <property type="protein sequence ID" value="GHP11406.1"/>
    <property type="molecule type" value="Genomic_DNA"/>
</dbReference>
<dbReference type="NCBIfam" id="TIGR01469">
    <property type="entry name" value="cobA_cysG_Cterm"/>
    <property type="match status" value="1"/>
</dbReference>
<evidence type="ECO:0000256" key="7">
    <source>
        <dbReference type="SAM" id="MobiDB-lite"/>
    </source>
</evidence>
<dbReference type="InterPro" id="IPR014777">
    <property type="entry name" value="4pyrrole_Mease_sub1"/>
</dbReference>
<evidence type="ECO:0000256" key="5">
    <source>
        <dbReference type="ARBA" id="ARBA00023244"/>
    </source>
</evidence>
<evidence type="ECO:0000313" key="9">
    <source>
        <dbReference type="EMBL" id="GHP11406.1"/>
    </source>
</evidence>
<keyword evidence="10" id="KW-1185">Reference proteome</keyword>
<dbReference type="FunFam" id="3.40.1010.10:FF:000001">
    <property type="entry name" value="Siroheme synthase"/>
    <property type="match status" value="1"/>
</dbReference>
<dbReference type="PANTHER" id="PTHR45790:SF3">
    <property type="entry name" value="S-ADENOSYL-L-METHIONINE-DEPENDENT UROPORPHYRINOGEN III METHYLTRANSFERASE, CHLOROPLASTIC"/>
    <property type="match status" value="1"/>
</dbReference>
<dbReference type="PROSITE" id="PS00840">
    <property type="entry name" value="SUMT_2"/>
    <property type="match status" value="1"/>
</dbReference>
<comment type="caution">
    <text evidence="9">The sequence shown here is derived from an EMBL/GenBank/DDBJ whole genome shotgun (WGS) entry which is preliminary data.</text>
</comment>
<evidence type="ECO:0000259" key="8">
    <source>
        <dbReference type="Pfam" id="PF00590"/>
    </source>
</evidence>
<dbReference type="InterPro" id="IPR000878">
    <property type="entry name" value="4pyrrol_Mease"/>
</dbReference>
<dbReference type="GO" id="GO:0032259">
    <property type="term" value="P:methylation"/>
    <property type="evidence" value="ECO:0007669"/>
    <property type="project" value="UniProtKB-KW"/>
</dbReference>
<evidence type="ECO:0000256" key="1">
    <source>
        <dbReference type="ARBA" id="ARBA00012162"/>
    </source>
</evidence>
<feature type="domain" description="Tetrapyrrole methylase" evidence="8">
    <location>
        <begin position="141"/>
        <end position="375"/>
    </location>
</feature>
<organism evidence="9 10">
    <name type="scientific">Pycnococcus provasolii</name>
    <dbReference type="NCBI Taxonomy" id="41880"/>
    <lineage>
        <taxon>Eukaryota</taxon>
        <taxon>Viridiplantae</taxon>
        <taxon>Chlorophyta</taxon>
        <taxon>Pseudoscourfieldiophyceae</taxon>
        <taxon>Pseudoscourfieldiales</taxon>
        <taxon>Pycnococcaceae</taxon>
        <taxon>Pycnococcus</taxon>
    </lineage>
</organism>
<dbReference type="InterPro" id="IPR035996">
    <property type="entry name" value="4pyrrol_Methylase_sf"/>
</dbReference>
<accession>A0A830HVE1</accession>
<dbReference type="OrthoDB" id="508204at2759"/>
<keyword evidence="4" id="KW-0949">S-adenosyl-L-methionine</keyword>
<evidence type="ECO:0000256" key="4">
    <source>
        <dbReference type="ARBA" id="ARBA00022691"/>
    </source>
</evidence>
<dbReference type="AlphaFoldDB" id="A0A830HVE1"/>
<dbReference type="InterPro" id="IPR006366">
    <property type="entry name" value="CobA/CysG_C"/>
</dbReference>
<proteinExistence type="inferred from homology"/>
<dbReference type="Pfam" id="PF00590">
    <property type="entry name" value="TP_methylase"/>
    <property type="match status" value="1"/>
</dbReference>
<evidence type="ECO:0000256" key="2">
    <source>
        <dbReference type="ARBA" id="ARBA00022603"/>
    </source>
</evidence>
<dbReference type="CDD" id="cd11642">
    <property type="entry name" value="SUMT"/>
    <property type="match status" value="1"/>
</dbReference>
<dbReference type="SUPFAM" id="SSF53790">
    <property type="entry name" value="Tetrapyrrole methylase"/>
    <property type="match status" value="1"/>
</dbReference>
<name>A0A830HVE1_9CHLO</name>
<dbReference type="PROSITE" id="PS00839">
    <property type="entry name" value="SUMT_1"/>
    <property type="match status" value="1"/>
</dbReference>
<comment type="similarity">
    <text evidence="6">Belongs to the precorrin methyltransferase family.</text>
</comment>
<evidence type="ECO:0000313" key="10">
    <source>
        <dbReference type="Proteomes" id="UP000660262"/>
    </source>
</evidence>
<dbReference type="GO" id="GO:0019354">
    <property type="term" value="P:siroheme biosynthetic process"/>
    <property type="evidence" value="ECO:0007669"/>
    <property type="project" value="InterPro"/>
</dbReference>
<dbReference type="Proteomes" id="UP000660262">
    <property type="component" value="Unassembled WGS sequence"/>
</dbReference>
<feature type="region of interest" description="Disordered" evidence="7">
    <location>
        <begin position="84"/>
        <end position="111"/>
    </location>
</feature>
<keyword evidence="5" id="KW-0627">Porphyrin biosynthesis</keyword>
<dbReference type="GO" id="GO:0004851">
    <property type="term" value="F:uroporphyrin-III C-methyltransferase activity"/>
    <property type="evidence" value="ECO:0007669"/>
    <property type="project" value="UniProtKB-EC"/>
</dbReference>
<gene>
    <name evidence="9" type="ORF">PPROV_001013400</name>
</gene>
<keyword evidence="3 6" id="KW-0808">Transferase</keyword>
<dbReference type="Gene3D" id="3.40.1010.10">
    <property type="entry name" value="Cobalt-precorrin-4 Transmethylase, Domain 1"/>
    <property type="match status" value="1"/>
</dbReference>
<dbReference type="NCBIfam" id="NF004790">
    <property type="entry name" value="PRK06136.1"/>
    <property type="match status" value="1"/>
</dbReference>